<keyword evidence="3" id="KW-1185">Reference proteome</keyword>
<dbReference type="PANTHER" id="PTHR46611">
    <property type="entry name" value="SERPENTINE RECEPTOR, CLASS X-RELATED"/>
    <property type="match status" value="1"/>
</dbReference>
<evidence type="ECO:0000313" key="3">
    <source>
        <dbReference type="Proteomes" id="UP000095282"/>
    </source>
</evidence>
<feature type="transmembrane region" description="Helical" evidence="1">
    <location>
        <begin position="131"/>
        <end position="151"/>
    </location>
</feature>
<reference evidence="4" key="1">
    <citation type="submission" date="2016-11" db="UniProtKB">
        <authorList>
            <consortium name="WormBaseParasite"/>
        </authorList>
    </citation>
    <scope>IDENTIFICATION</scope>
</reference>
<dbReference type="PANTHER" id="PTHR46611:SF3">
    <property type="entry name" value="7TM GPCR SERPENTINE RECEPTOR CLASS X (SRX) DOMAIN-CONTAINING PROTEIN"/>
    <property type="match status" value="1"/>
</dbReference>
<name>A0A1I7U2E3_9PELO</name>
<dbReference type="Pfam" id="PF10328">
    <property type="entry name" value="7TM_GPCR_Srx"/>
    <property type="match status" value="1"/>
</dbReference>
<dbReference type="Gene3D" id="1.20.1070.10">
    <property type="entry name" value="Rhodopsin 7-helix transmembrane proteins"/>
    <property type="match status" value="1"/>
</dbReference>
<sequence length="154" mass="17025">MNNSSMMSEDFPLPGLATFILLTVSLFGFLLNIYLMTKFILRKGRWSGFQKLCLVKTIPNIIVCASFLFWVVPLSLIRSSQVARLPNVIIGQIAGVGAYIMGPLIQLCMSINRCLVLYFPFKQSLVDKKSLTTLAVAIAVIIAFTYTVLGIQGI</sequence>
<evidence type="ECO:0000256" key="1">
    <source>
        <dbReference type="SAM" id="Phobius"/>
    </source>
</evidence>
<evidence type="ECO:0000313" key="4">
    <source>
        <dbReference type="WBParaSite" id="Csp11.Scaffold629.g14160.t1"/>
    </source>
</evidence>
<accession>A0A1I7U2E3</accession>
<dbReference type="WBParaSite" id="Csp11.Scaffold629.g14160.t1">
    <property type="protein sequence ID" value="Csp11.Scaffold629.g14160.t1"/>
    <property type="gene ID" value="Csp11.Scaffold629.g14160"/>
</dbReference>
<feature type="transmembrane region" description="Helical" evidence="1">
    <location>
        <begin position="16"/>
        <end position="36"/>
    </location>
</feature>
<keyword evidence="1" id="KW-0472">Membrane</keyword>
<dbReference type="InterPro" id="IPR019430">
    <property type="entry name" value="7TM_GPCR_serpentine_rcpt_Srx"/>
</dbReference>
<keyword evidence="1" id="KW-1133">Transmembrane helix</keyword>
<dbReference type="eggNOG" id="ENOG502TJEW">
    <property type="taxonomic scope" value="Eukaryota"/>
</dbReference>
<dbReference type="Proteomes" id="UP000095282">
    <property type="component" value="Unplaced"/>
</dbReference>
<dbReference type="SUPFAM" id="SSF81321">
    <property type="entry name" value="Family A G protein-coupled receptor-like"/>
    <property type="match status" value="1"/>
</dbReference>
<evidence type="ECO:0000259" key="2">
    <source>
        <dbReference type="Pfam" id="PF10328"/>
    </source>
</evidence>
<keyword evidence="1" id="KW-0812">Transmembrane</keyword>
<organism evidence="3 4">
    <name type="scientific">Caenorhabditis tropicalis</name>
    <dbReference type="NCBI Taxonomy" id="1561998"/>
    <lineage>
        <taxon>Eukaryota</taxon>
        <taxon>Metazoa</taxon>
        <taxon>Ecdysozoa</taxon>
        <taxon>Nematoda</taxon>
        <taxon>Chromadorea</taxon>
        <taxon>Rhabditida</taxon>
        <taxon>Rhabditina</taxon>
        <taxon>Rhabditomorpha</taxon>
        <taxon>Rhabditoidea</taxon>
        <taxon>Rhabditidae</taxon>
        <taxon>Peloderinae</taxon>
        <taxon>Caenorhabditis</taxon>
    </lineage>
</organism>
<feature type="transmembrane region" description="Helical" evidence="1">
    <location>
        <begin position="57"/>
        <end position="77"/>
    </location>
</feature>
<proteinExistence type="predicted"/>
<feature type="transmembrane region" description="Helical" evidence="1">
    <location>
        <begin position="89"/>
        <end position="119"/>
    </location>
</feature>
<feature type="domain" description="7TM GPCR serpentine receptor class x (Srx)" evidence="2">
    <location>
        <begin position="23"/>
        <end position="149"/>
    </location>
</feature>
<dbReference type="AlphaFoldDB" id="A0A1I7U2E3"/>
<protein>
    <submittedName>
        <fullName evidence="4">7TM_GPCR_Srx domain-containing protein</fullName>
    </submittedName>
</protein>